<dbReference type="PANTHER" id="PTHR43807">
    <property type="entry name" value="FI04487P"/>
    <property type="match status" value="1"/>
</dbReference>
<keyword evidence="3" id="KW-0808">Transferase</keyword>
<evidence type="ECO:0000256" key="2">
    <source>
        <dbReference type="ARBA" id="ARBA00022576"/>
    </source>
</evidence>
<gene>
    <name evidence="6" type="ORF">RQM59_05470</name>
</gene>
<comment type="cofactor">
    <cofactor evidence="1">
        <name>pyridoxal 5'-phosphate</name>
        <dbReference type="ChEBI" id="CHEBI:597326"/>
    </cofactor>
</comment>
<organism evidence="6 7">
    <name type="scientific">Asprobacillus argus</name>
    <dbReference type="NCBI Taxonomy" id="3076534"/>
    <lineage>
        <taxon>Bacteria</taxon>
        <taxon>Pseudomonadati</taxon>
        <taxon>Bacteroidota</taxon>
        <taxon>Flavobacteriia</taxon>
        <taxon>Flavobacteriales</taxon>
        <taxon>Flavobacteriaceae</taxon>
        <taxon>Asprobacillus</taxon>
    </lineage>
</organism>
<dbReference type="GO" id="GO:0008483">
    <property type="term" value="F:transaminase activity"/>
    <property type="evidence" value="ECO:0007669"/>
    <property type="project" value="UniProtKB-KW"/>
</dbReference>
<evidence type="ECO:0000313" key="7">
    <source>
        <dbReference type="Proteomes" id="UP001257277"/>
    </source>
</evidence>
<dbReference type="InterPro" id="IPR051326">
    <property type="entry name" value="Kynurenine-oxoglutarate_AT"/>
</dbReference>
<accession>A0ABU3LF37</accession>
<evidence type="ECO:0000259" key="5">
    <source>
        <dbReference type="Pfam" id="PF00155"/>
    </source>
</evidence>
<dbReference type="InterPro" id="IPR015422">
    <property type="entry name" value="PyrdxlP-dep_Trfase_small"/>
</dbReference>
<keyword evidence="7" id="KW-1185">Reference proteome</keyword>
<dbReference type="SUPFAM" id="SSF53383">
    <property type="entry name" value="PLP-dependent transferases"/>
    <property type="match status" value="1"/>
</dbReference>
<feature type="domain" description="Aminotransferase class I/classII large" evidence="5">
    <location>
        <begin position="27"/>
        <end position="375"/>
    </location>
</feature>
<dbReference type="Gene3D" id="3.40.640.10">
    <property type="entry name" value="Type I PLP-dependent aspartate aminotransferase-like (Major domain)"/>
    <property type="match status" value="1"/>
</dbReference>
<evidence type="ECO:0000256" key="1">
    <source>
        <dbReference type="ARBA" id="ARBA00001933"/>
    </source>
</evidence>
<dbReference type="InterPro" id="IPR015424">
    <property type="entry name" value="PyrdxlP-dep_Trfase"/>
</dbReference>
<dbReference type="InterPro" id="IPR004839">
    <property type="entry name" value="Aminotransferase_I/II_large"/>
</dbReference>
<sequence length="380" mass="42678">MNIISKLPRVGTTIFTTMSTLANEHNAINLSQGFPNFPSDPKLTELVSNAMNNGYNQYAPMLGVLQLREAIAVKFHKLYATSYLPESEIVVTSGATQAIYTAISAFIGPDDEVIVFDPAYDCYKPAVTVNGGKAISIQLTHPDYHVNWNEVQNAINERTKMIIINTPQNPSGSTFSKEDMQQLERLVKDSNIIVLSDEVYEHMVYDGATHQSACLFPGLKERTLITASFGKTFHNTGWKVGYCCGPQELMKEFIKVHQFTVFCVNHPVQIALAQYLEDDTHYLYLPEFFQKKRDLFLDAISGSRFTFKPTKATYFQSVSYDAISQDGDQDFAKELTTKYGVVSIPLSVFNANQLDFKALRFCFAKTDETLLKAAEILNKI</sequence>
<dbReference type="RefSeq" id="WP_349241075.1">
    <property type="nucleotide sequence ID" value="NZ_JAVTTO010000002.1"/>
</dbReference>
<keyword evidence="2 6" id="KW-0032">Aminotransferase</keyword>
<dbReference type="PANTHER" id="PTHR43807:SF20">
    <property type="entry name" value="FI04487P"/>
    <property type="match status" value="1"/>
</dbReference>
<proteinExistence type="predicted"/>
<keyword evidence="4" id="KW-0663">Pyridoxal phosphate</keyword>
<dbReference type="Gene3D" id="3.90.1150.10">
    <property type="entry name" value="Aspartate Aminotransferase, domain 1"/>
    <property type="match status" value="1"/>
</dbReference>
<dbReference type="EMBL" id="JAVTTO010000002">
    <property type="protein sequence ID" value="MDT7831819.1"/>
    <property type="molecule type" value="Genomic_DNA"/>
</dbReference>
<comment type="caution">
    <text evidence="6">The sequence shown here is derived from an EMBL/GenBank/DDBJ whole genome shotgun (WGS) entry which is preliminary data.</text>
</comment>
<dbReference type="Proteomes" id="UP001257277">
    <property type="component" value="Unassembled WGS sequence"/>
</dbReference>
<dbReference type="InterPro" id="IPR015421">
    <property type="entry name" value="PyrdxlP-dep_Trfase_major"/>
</dbReference>
<name>A0ABU3LF37_9FLAO</name>
<protein>
    <submittedName>
        <fullName evidence="6">Methionine aminotransferase</fullName>
    </submittedName>
</protein>
<dbReference type="NCBIfam" id="NF006569">
    <property type="entry name" value="PRK09082.1"/>
    <property type="match status" value="1"/>
</dbReference>
<evidence type="ECO:0000256" key="3">
    <source>
        <dbReference type="ARBA" id="ARBA00022679"/>
    </source>
</evidence>
<dbReference type="CDD" id="cd00609">
    <property type="entry name" value="AAT_like"/>
    <property type="match status" value="1"/>
</dbReference>
<dbReference type="Pfam" id="PF00155">
    <property type="entry name" value="Aminotran_1_2"/>
    <property type="match status" value="1"/>
</dbReference>
<evidence type="ECO:0000313" key="6">
    <source>
        <dbReference type="EMBL" id="MDT7831819.1"/>
    </source>
</evidence>
<evidence type="ECO:0000256" key="4">
    <source>
        <dbReference type="ARBA" id="ARBA00022898"/>
    </source>
</evidence>
<reference evidence="6 7" key="1">
    <citation type="submission" date="2023-09" db="EMBL/GenBank/DDBJ databases">
        <title>Novel taxa isolated from Blanes Bay.</title>
        <authorList>
            <person name="Rey-Velasco X."/>
            <person name="Lucena T."/>
        </authorList>
    </citation>
    <scope>NUCLEOTIDE SEQUENCE [LARGE SCALE GENOMIC DNA]</scope>
    <source>
        <strain evidence="6 7">S356</strain>
    </source>
</reference>